<keyword evidence="2" id="KW-1185">Reference proteome</keyword>
<gene>
    <name evidence="1" type="ORF">EV182_003284</name>
</gene>
<organism evidence="1 2">
    <name type="scientific">Spiromyces aspiralis</name>
    <dbReference type="NCBI Taxonomy" id="68401"/>
    <lineage>
        <taxon>Eukaryota</taxon>
        <taxon>Fungi</taxon>
        <taxon>Fungi incertae sedis</taxon>
        <taxon>Zoopagomycota</taxon>
        <taxon>Kickxellomycotina</taxon>
        <taxon>Kickxellomycetes</taxon>
        <taxon>Kickxellales</taxon>
        <taxon>Kickxellaceae</taxon>
        <taxon>Spiromyces</taxon>
    </lineage>
</organism>
<accession>A0ACC1HQL9</accession>
<comment type="caution">
    <text evidence="1">The sequence shown here is derived from an EMBL/GenBank/DDBJ whole genome shotgun (WGS) entry which is preliminary data.</text>
</comment>
<dbReference type="Proteomes" id="UP001145114">
    <property type="component" value="Unassembled WGS sequence"/>
</dbReference>
<reference evidence="1" key="1">
    <citation type="submission" date="2022-06" db="EMBL/GenBank/DDBJ databases">
        <title>Phylogenomic reconstructions and comparative analyses of Kickxellomycotina fungi.</title>
        <authorList>
            <person name="Reynolds N.K."/>
            <person name="Stajich J.E."/>
            <person name="Barry K."/>
            <person name="Grigoriev I.V."/>
            <person name="Crous P."/>
            <person name="Smith M.E."/>
        </authorList>
    </citation>
    <scope>NUCLEOTIDE SEQUENCE</scope>
    <source>
        <strain evidence="1">RSA 2271</strain>
    </source>
</reference>
<dbReference type="EMBL" id="JAMZIH010000827">
    <property type="protein sequence ID" value="KAJ1678824.1"/>
    <property type="molecule type" value="Genomic_DNA"/>
</dbReference>
<protein>
    <submittedName>
        <fullName evidence="1">Uncharacterized protein</fullName>
    </submittedName>
</protein>
<evidence type="ECO:0000313" key="1">
    <source>
        <dbReference type="EMBL" id="KAJ1678824.1"/>
    </source>
</evidence>
<evidence type="ECO:0000313" key="2">
    <source>
        <dbReference type="Proteomes" id="UP001145114"/>
    </source>
</evidence>
<proteinExistence type="predicted"/>
<sequence length="364" mass="38505">MYVDLTHSDDDETAKQHLTAVHRPTSPPVYILDASSPEAAARLRNGRPNKRRRHGISSLGGDLLPAPAPPERSAGFVGLSRRKHVLSELGAGAEQQKQSHNVVGDDSDRNLPVSTSQISAIGITATTPSPTLSNRHTAPTSSPIAHASTLRTSRSSPHATASTSAAPPSSRCQSSDRLLLPSTKYTQQHALVYPQPELSLQEAGTSSTVRDLRDFASAQTLKSLASPNYQEAAPQPPSSSSHSSRGAGAKYVIDLTSSSKDQQDSITPEAALAPSSGIAPISNRDAVASDLSPNQDEWVVLGNICGCVHVENPDALRASPATNNYVLVKLIRDMNNPNNALCRASINILILPQTGCKVYSNGAR</sequence>
<name>A0ACC1HQL9_9FUNG</name>